<dbReference type="Proteomes" id="UP001247307">
    <property type="component" value="Unassembled WGS sequence"/>
</dbReference>
<evidence type="ECO:0000256" key="6">
    <source>
        <dbReference type="SAM" id="Phobius"/>
    </source>
</evidence>
<evidence type="ECO:0000256" key="4">
    <source>
        <dbReference type="ARBA" id="ARBA00023136"/>
    </source>
</evidence>
<dbReference type="EMBL" id="JAVDUI010000001">
    <property type="protein sequence ID" value="MDR6892527.1"/>
    <property type="molecule type" value="Genomic_DNA"/>
</dbReference>
<accession>A0AAE3YHR5</accession>
<evidence type="ECO:0000313" key="9">
    <source>
        <dbReference type="Proteomes" id="UP001247307"/>
    </source>
</evidence>
<keyword evidence="3 6" id="KW-1133">Transmembrane helix</keyword>
<evidence type="ECO:0000256" key="1">
    <source>
        <dbReference type="ARBA" id="ARBA00004651"/>
    </source>
</evidence>
<dbReference type="PANTHER" id="PTHR43394:SF1">
    <property type="entry name" value="ATP-BINDING CASSETTE SUB-FAMILY B MEMBER 10, MITOCHONDRIAL"/>
    <property type="match status" value="1"/>
</dbReference>
<organism evidence="8 9">
    <name type="scientific">Falsarthrobacter nasiphocae</name>
    <dbReference type="NCBI Taxonomy" id="189863"/>
    <lineage>
        <taxon>Bacteria</taxon>
        <taxon>Bacillati</taxon>
        <taxon>Actinomycetota</taxon>
        <taxon>Actinomycetes</taxon>
        <taxon>Micrococcales</taxon>
        <taxon>Micrococcaceae</taxon>
        <taxon>Falsarthrobacter</taxon>
    </lineage>
</organism>
<feature type="compositionally biased region" description="Low complexity" evidence="5">
    <location>
        <begin position="376"/>
        <end position="386"/>
    </location>
</feature>
<dbReference type="InterPro" id="IPR036640">
    <property type="entry name" value="ABC1_TM_sf"/>
</dbReference>
<dbReference type="InterPro" id="IPR011527">
    <property type="entry name" value="ABC1_TM_dom"/>
</dbReference>
<dbReference type="GO" id="GO:0005524">
    <property type="term" value="F:ATP binding"/>
    <property type="evidence" value="ECO:0007669"/>
    <property type="project" value="InterPro"/>
</dbReference>
<proteinExistence type="predicted"/>
<feature type="region of interest" description="Disordered" evidence="5">
    <location>
        <begin position="362"/>
        <end position="396"/>
    </location>
</feature>
<evidence type="ECO:0000256" key="3">
    <source>
        <dbReference type="ARBA" id="ARBA00022989"/>
    </source>
</evidence>
<feature type="transmembrane region" description="Helical" evidence="6">
    <location>
        <begin position="32"/>
        <end position="65"/>
    </location>
</feature>
<dbReference type="RefSeq" id="WP_309851693.1">
    <property type="nucleotide sequence ID" value="NZ_JAVDUI010000001.1"/>
</dbReference>
<comment type="subcellular location">
    <subcellularLocation>
        <location evidence="1">Cell membrane</location>
        <topology evidence="1">Multi-pass membrane protein</topology>
    </subcellularLocation>
</comment>
<keyword evidence="4 6" id="KW-0472">Membrane</keyword>
<sequence length="396" mass="41931">MRTVRPRSADYTTALTSDVSSVVRLGEFVPRAALRICLGLGAALVMFVFHVWLGVVACAATVVAYGLMVTVNRRVAARVSHSRESYGMAVRRAEEIASRSRMIAGLKAGPRLSAWFSASLRTSLEHDRAVIRTNSAHMSVQEALGGAALLGFAGVIWALTSRGALSVGEATTAMVLFPRLSDAIPWAAHVFVLLQPAREARRRLAALDTSNAASGPSSVRLFSDTPLIAPLFEGLLRARGSGDPGLAAALEAAHADEVLRRFEPAVARETRDPEGLVSGGQRQRLLLAHALWEMSGKQRRYGAGNGGGLLGAPEVESESGPDVPELRLHMIGALDSVDEPTRERITTALSAWERVVVTEVALPGGPGNLTGDVPDADATPADPAATWLEPSMRGEG</sequence>
<evidence type="ECO:0000259" key="7">
    <source>
        <dbReference type="PROSITE" id="PS50929"/>
    </source>
</evidence>
<dbReference type="InterPro" id="IPR039421">
    <property type="entry name" value="Type_1_exporter"/>
</dbReference>
<dbReference type="AlphaFoldDB" id="A0AAE3YHR5"/>
<gene>
    <name evidence="8" type="ORF">J2S35_001467</name>
</gene>
<reference evidence="8" key="1">
    <citation type="submission" date="2023-07" db="EMBL/GenBank/DDBJ databases">
        <title>Sequencing the genomes of 1000 actinobacteria strains.</title>
        <authorList>
            <person name="Klenk H.-P."/>
        </authorList>
    </citation>
    <scope>NUCLEOTIDE SEQUENCE</scope>
    <source>
        <strain evidence="8">DSM 13988</strain>
    </source>
</reference>
<dbReference type="PANTHER" id="PTHR43394">
    <property type="entry name" value="ATP-DEPENDENT PERMEASE MDL1, MITOCHONDRIAL"/>
    <property type="match status" value="1"/>
</dbReference>
<name>A0AAE3YHR5_9MICC</name>
<evidence type="ECO:0000256" key="5">
    <source>
        <dbReference type="SAM" id="MobiDB-lite"/>
    </source>
</evidence>
<comment type="caution">
    <text evidence="8">The sequence shown here is derived from an EMBL/GenBank/DDBJ whole genome shotgun (WGS) entry which is preliminary data.</text>
</comment>
<keyword evidence="2 6" id="KW-0812">Transmembrane</keyword>
<evidence type="ECO:0000256" key="2">
    <source>
        <dbReference type="ARBA" id="ARBA00022692"/>
    </source>
</evidence>
<dbReference type="GO" id="GO:0015421">
    <property type="term" value="F:ABC-type oligopeptide transporter activity"/>
    <property type="evidence" value="ECO:0007669"/>
    <property type="project" value="TreeGrafter"/>
</dbReference>
<dbReference type="SUPFAM" id="SSF90123">
    <property type="entry name" value="ABC transporter transmembrane region"/>
    <property type="match status" value="1"/>
</dbReference>
<dbReference type="PROSITE" id="PS50929">
    <property type="entry name" value="ABC_TM1F"/>
    <property type="match status" value="1"/>
</dbReference>
<evidence type="ECO:0000313" key="8">
    <source>
        <dbReference type="EMBL" id="MDR6892527.1"/>
    </source>
</evidence>
<dbReference type="Gene3D" id="1.20.1560.10">
    <property type="entry name" value="ABC transporter type 1, transmembrane domain"/>
    <property type="match status" value="1"/>
</dbReference>
<feature type="domain" description="ABC transmembrane type-1" evidence="7">
    <location>
        <begin position="5"/>
        <end position="195"/>
    </location>
</feature>
<keyword evidence="9" id="KW-1185">Reference proteome</keyword>
<dbReference type="GO" id="GO:0005886">
    <property type="term" value="C:plasma membrane"/>
    <property type="evidence" value="ECO:0007669"/>
    <property type="project" value="UniProtKB-SubCell"/>
</dbReference>
<protein>
    <submittedName>
        <fullName evidence="8">ABC-type multidrug transport system fused ATPase/permease subunit</fullName>
    </submittedName>
</protein>